<dbReference type="AlphaFoldDB" id="A0A7W9HS31"/>
<dbReference type="Pfam" id="PF18603">
    <property type="entry name" value="LAL_C2"/>
    <property type="match status" value="1"/>
</dbReference>
<keyword evidence="6" id="KW-0456">Lyase</keyword>
<dbReference type="EMBL" id="JACHMO010000001">
    <property type="protein sequence ID" value="MBB5807467.1"/>
    <property type="molecule type" value="Genomic_DNA"/>
</dbReference>
<gene>
    <name evidence="6" type="ORF">F4560_007235</name>
</gene>
<dbReference type="GO" id="GO:0046872">
    <property type="term" value="F:metal ion binding"/>
    <property type="evidence" value="ECO:0007669"/>
    <property type="project" value="InterPro"/>
</dbReference>
<dbReference type="GO" id="GO:0004056">
    <property type="term" value="F:argininosuccinate lyase activity"/>
    <property type="evidence" value="ECO:0007669"/>
    <property type="project" value="UniProtKB-EC"/>
</dbReference>
<dbReference type="Proteomes" id="UP000552097">
    <property type="component" value="Unassembled WGS sequence"/>
</dbReference>
<dbReference type="Gene3D" id="3.30.470.20">
    <property type="entry name" value="ATP-grasp fold, B domain"/>
    <property type="match status" value="1"/>
</dbReference>
<organism evidence="6 7">
    <name type="scientific">Saccharothrix ecbatanensis</name>
    <dbReference type="NCBI Taxonomy" id="1105145"/>
    <lineage>
        <taxon>Bacteria</taxon>
        <taxon>Bacillati</taxon>
        <taxon>Actinomycetota</taxon>
        <taxon>Actinomycetes</taxon>
        <taxon>Pseudonocardiales</taxon>
        <taxon>Pseudonocardiaceae</taxon>
        <taxon>Saccharothrix</taxon>
    </lineage>
</organism>
<dbReference type="PANTHER" id="PTHR43585">
    <property type="entry name" value="FUMIPYRROLE BIOSYNTHESIS PROTEIN C"/>
    <property type="match status" value="1"/>
</dbReference>
<evidence type="ECO:0000313" key="7">
    <source>
        <dbReference type="Proteomes" id="UP000552097"/>
    </source>
</evidence>
<keyword evidence="3 4" id="KW-0067">ATP-binding</keyword>
<feature type="domain" description="ATP-grasp" evidence="5">
    <location>
        <begin position="115"/>
        <end position="310"/>
    </location>
</feature>
<sequence>MIVETPRTGAGESAAVRMRECGVQPVLLSQMAADLPAGLLDRYAELGVPVVKCATFDLDEVLRACGELAEEYELRGIASFYEYTMEIAARAALVFGVPGPDPDAVARCRDKPEMRDVLRDRAPELTVGHVVGDDPVLVAKRAAELGFPVVVKPVHLTGSAFVKLCATEEEVRDQARLILAVGEYVGLAVRPLVQVEEYIHGAEFSVEVVSGRAVAVTRKVIGPEPYFVELGHLVPAPEPESVHRQAAVAALTALRVLGLEWGAAHVELRLSGDQTKIIEVNPRLAGDRIPELVRLAIGVDLTTELVRAHLGLPPGEPGTGTGGAAIAFAVAPPSGRLRSIQGVDDVLARPDVAEVRLYKGVGVTYESNGSNRDRVASVIATGENSAVAAERANDAVRALSFDWQEFPT</sequence>
<evidence type="ECO:0000259" key="5">
    <source>
        <dbReference type="PROSITE" id="PS50975"/>
    </source>
</evidence>
<dbReference type="GO" id="GO:0005524">
    <property type="term" value="F:ATP binding"/>
    <property type="evidence" value="ECO:0007669"/>
    <property type="project" value="UniProtKB-UniRule"/>
</dbReference>
<dbReference type="EC" id="4.3.2.1" evidence="6"/>
<dbReference type="InterPro" id="IPR052032">
    <property type="entry name" value="ATP-dep_AA_Ligase"/>
</dbReference>
<keyword evidence="7" id="KW-1185">Reference proteome</keyword>
<evidence type="ECO:0000313" key="6">
    <source>
        <dbReference type="EMBL" id="MBB5807467.1"/>
    </source>
</evidence>
<dbReference type="GO" id="GO:0004124">
    <property type="term" value="F:cysteine synthase activity"/>
    <property type="evidence" value="ECO:0007669"/>
    <property type="project" value="UniProtKB-EC"/>
</dbReference>
<dbReference type="EC" id="2.5.1.47" evidence="6"/>
<dbReference type="InterPro" id="IPR011761">
    <property type="entry name" value="ATP-grasp"/>
</dbReference>
<keyword evidence="2 4" id="KW-0547">Nucleotide-binding</keyword>
<evidence type="ECO:0000256" key="1">
    <source>
        <dbReference type="ARBA" id="ARBA00022598"/>
    </source>
</evidence>
<dbReference type="SUPFAM" id="SSF56059">
    <property type="entry name" value="Glutathione synthetase ATP-binding domain-like"/>
    <property type="match status" value="1"/>
</dbReference>
<dbReference type="GO" id="GO:0016874">
    <property type="term" value="F:ligase activity"/>
    <property type="evidence" value="ECO:0007669"/>
    <property type="project" value="UniProtKB-KW"/>
</dbReference>
<evidence type="ECO:0000256" key="2">
    <source>
        <dbReference type="ARBA" id="ARBA00022741"/>
    </source>
</evidence>
<accession>A0A7W9HS31</accession>
<evidence type="ECO:0000256" key="3">
    <source>
        <dbReference type="ARBA" id="ARBA00022840"/>
    </source>
</evidence>
<reference evidence="6 7" key="1">
    <citation type="submission" date="2020-08" db="EMBL/GenBank/DDBJ databases">
        <title>Sequencing the genomes of 1000 actinobacteria strains.</title>
        <authorList>
            <person name="Klenk H.-P."/>
        </authorList>
    </citation>
    <scope>NUCLEOTIDE SEQUENCE [LARGE SCALE GENOMIC DNA]</scope>
    <source>
        <strain evidence="6 7">DSM 45486</strain>
    </source>
</reference>
<protein>
    <submittedName>
        <fullName evidence="6">Cysteine synthase A/argininosuccinate lyase</fullName>
        <ecNumber evidence="6">2.5.1.47</ecNumber>
        <ecNumber evidence="6">4.3.2.1</ecNumber>
    </submittedName>
</protein>
<keyword evidence="6" id="KW-0808">Transferase</keyword>
<dbReference type="Pfam" id="PF13535">
    <property type="entry name" value="ATP-grasp_4"/>
    <property type="match status" value="1"/>
</dbReference>
<comment type="caution">
    <text evidence="6">The sequence shown here is derived from an EMBL/GenBank/DDBJ whole genome shotgun (WGS) entry which is preliminary data.</text>
</comment>
<dbReference type="RefSeq" id="WP_184927529.1">
    <property type="nucleotide sequence ID" value="NZ_JACHMO010000001.1"/>
</dbReference>
<dbReference type="PROSITE" id="PS50975">
    <property type="entry name" value="ATP_GRASP"/>
    <property type="match status" value="1"/>
</dbReference>
<name>A0A7W9HS31_9PSEU</name>
<proteinExistence type="predicted"/>
<dbReference type="InterPro" id="IPR040570">
    <property type="entry name" value="LAL_C2"/>
</dbReference>
<evidence type="ECO:0000256" key="4">
    <source>
        <dbReference type="PROSITE-ProRule" id="PRU00409"/>
    </source>
</evidence>
<dbReference type="PANTHER" id="PTHR43585:SF2">
    <property type="entry name" value="ATP-GRASP ENZYME FSQD"/>
    <property type="match status" value="1"/>
</dbReference>
<keyword evidence="1" id="KW-0436">Ligase</keyword>